<name>A0A3S2XR03_9ACTN</name>
<dbReference type="OrthoDB" id="4050641at2"/>
<accession>A0A3S2XR03</accession>
<dbReference type="PRINTS" id="PR00033">
    <property type="entry name" value="HTHASNC"/>
</dbReference>
<evidence type="ECO:0000313" key="5">
    <source>
        <dbReference type="EMBL" id="RVU20873.1"/>
    </source>
</evidence>
<dbReference type="SUPFAM" id="SSF46785">
    <property type="entry name" value="Winged helix' DNA-binding domain"/>
    <property type="match status" value="2"/>
</dbReference>
<dbReference type="GO" id="GO:0043200">
    <property type="term" value="P:response to amino acid"/>
    <property type="evidence" value="ECO:0007669"/>
    <property type="project" value="TreeGrafter"/>
</dbReference>
<dbReference type="Pfam" id="PF01037">
    <property type="entry name" value="AsnC_trans_reg"/>
    <property type="match status" value="1"/>
</dbReference>
<comment type="caution">
    <text evidence="5">The sequence shown here is derived from an EMBL/GenBank/DDBJ whole genome shotgun (WGS) entry which is preliminary data.</text>
</comment>
<reference evidence="5 6" key="1">
    <citation type="submission" date="2019-01" db="EMBL/GenBank/DDBJ databases">
        <title>Genome sequences of Streptomyces and Rhizobium isolates collected from root and soil.</title>
        <authorList>
            <person name="Chhettri S."/>
            <person name="Sevigny J.L."/>
            <person name="Sen A."/>
            <person name="Ennis N."/>
            <person name="Tisa L."/>
        </authorList>
    </citation>
    <scope>NUCLEOTIDE SEQUENCE [LARGE SCALE GENOMIC DNA]</scope>
    <source>
        <strain evidence="5 6">San01</strain>
    </source>
</reference>
<dbReference type="EMBL" id="RZYA01000014">
    <property type="protein sequence ID" value="RVU20873.1"/>
    <property type="molecule type" value="Genomic_DNA"/>
</dbReference>
<gene>
    <name evidence="5" type="ORF">EOT10_26375</name>
</gene>
<dbReference type="InterPro" id="IPR036388">
    <property type="entry name" value="WH-like_DNA-bd_sf"/>
</dbReference>
<dbReference type="InterPro" id="IPR036390">
    <property type="entry name" value="WH_DNA-bd_sf"/>
</dbReference>
<dbReference type="InterPro" id="IPR011008">
    <property type="entry name" value="Dimeric_a/b-barrel"/>
</dbReference>
<dbReference type="PROSITE" id="PS50956">
    <property type="entry name" value="HTH_ASNC_2"/>
    <property type="match status" value="1"/>
</dbReference>
<feature type="domain" description="HTH asnC-type" evidence="4">
    <location>
        <begin position="180"/>
        <end position="240"/>
    </location>
</feature>
<dbReference type="InterPro" id="IPR019887">
    <property type="entry name" value="Tscrpt_reg_AsnC/Lrp_C"/>
</dbReference>
<protein>
    <submittedName>
        <fullName evidence="5">Lrp/AsnC family transcriptional regulator</fullName>
    </submittedName>
</protein>
<dbReference type="Proteomes" id="UP000283128">
    <property type="component" value="Unassembled WGS sequence"/>
</dbReference>
<dbReference type="PANTHER" id="PTHR30154:SF34">
    <property type="entry name" value="TRANSCRIPTIONAL REGULATOR AZLB"/>
    <property type="match status" value="1"/>
</dbReference>
<organism evidence="5 6">
    <name type="scientific">Streptomyces antnestii</name>
    <dbReference type="NCBI Taxonomy" id="2494256"/>
    <lineage>
        <taxon>Bacteria</taxon>
        <taxon>Bacillati</taxon>
        <taxon>Actinomycetota</taxon>
        <taxon>Actinomycetes</taxon>
        <taxon>Kitasatosporales</taxon>
        <taxon>Streptomycetaceae</taxon>
        <taxon>Streptomyces</taxon>
    </lineage>
</organism>
<keyword evidence="1" id="KW-0805">Transcription regulation</keyword>
<evidence type="ECO:0000259" key="4">
    <source>
        <dbReference type="PROSITE" id="PS50956"/>
    </source>
</evidence>
<dbReference type="SMART" id="SM00344">
    <property type="entry name" value="HTH_ASNC"/>
    <property type="match status" value="2"/>
</dbReference>
<dbReference type="AlphaFoldDB" id="A0A3S2XR03"/>
<dbReference type="GO" id="GO:0005829">
    <property type="term" value="C:cytosol"/>
    <property type="evidence" value="ECO:0007669"/>
    <property type="project" value="TreeGrafter"/>
</dbReference>
<keyword evidence="6" id="KW-1185">Reference proteome</keyword>
<keyword evidence="3" id="KW-0804">Transcription</keyword>
<dbReference type="InterPro" id="IPR019888">
    <property type="entry name" value="Tscrpt_reg_AsnC-like"/>
</dbReference>
<evidence type="ECO:0000256" key="3">
    <source>
        <dbReference type="ARBA" id="ARBA00023163"/>
    </source>
</evidence>
<evidence type="ECO:0000256" key="1">
    <source>
        <dbReference type="ARBA" id="ARBA00023015"/>
    </source>
</evidence>
<dbReference type="Gene3D" id="3.30.70.920">
    <property type="match status" value="2"/>
</dbReference>
<sequence length="336" mass="36488">MESVTASEADLQLLHALQINPRVPWNVLGDVLGITPSTAARRWARLSEEGLAWVTAYRPDLAGQLGDPVNALVTAVCAPGRLSEIAHTFATHPEVLSVEIVSGDGDLHLTVAAADRHAFAAYMLGPFAQVDGLLQSSTCWVTRLYKEGSKWRLRALSPTQVRQLRSAAPVDRASAPRTAVDAVDERIVNALSADGRASYAALAEAAAVSEPTLRRRLRRLLDTGRVAVRCDVAWEAAGWPVPTVVALRVPADRLDETARALSARPDTRLVATCVGEADLLVSAWLPSLADTHPFGRMLAEQFPGVRVVRWLTGLRAVKRMGQLLDERGRAVRDQRR</sequence>
<proteinExistence type="predicted"/>
<dbReference type="Pfam" id="PF13404">
    <property type="entry name" value="HTH_AsnC-type"/>
    <property type="match status" value="2"/>
</dbReference>
<dbReference type="RefSeq" id="WP_127830828.1">
    <property type="nucleotide sequence ID" value="NZ_RZYA01000014.1"/>
</dbReference>
<dbReference type="PANTHER" id="PTHR30154">
    <property type="entry name" value="LEUCINE-RESPONSIVE REGULATORY PROTEIN"/>
    <property type="match status" value="1"/>
</dbReference>
<evidence type="ECO:0000256" key="2">
    <source>
        <dbReference type="ARBA" id="ARBA00023125"/>
    </source>
</evidence>
<evidence type="ECO:0000313" key="6">
    <source>
        <dbReference type="Proteomes" id="UP000283128"/>
    </source>
</evidence>
<dbReference type="GO" id="GO:0043565">
    <property type="term" value="F:sequence-specific DNA binding"/>
    <property type="evidence" value="ECO:0007669"/>
    <property type="project" value="InterPro"/>
</dbReference>
<dbReference type="Gene3D" id="1.10.10.10">
    <property type="entry name" value="Winged helix-like DNA-binding domain superfamily/Winged helix DNA-binding domain"/>
    <property type="match status" value="2"/>
</dbReference>
<keyword evidence="2" id="KW-0238">DNA-binding</keyword>
<dbReference type="SUPFAM" id="SSF54909">
    <property type="entry name" value="Dimeric alpha+beta barrel"/>
    <property type="match status" value="1"/>
</dbReference>
<dbReference type="InterPro" id="IPR000485">
    <property type="entry name" value="AsnC-type_HTH_dom"/>
</dbReference>